<feature type="non-terminal residue" evidence="1">
    <location>
        <position position="74"/>
    </location>
</feature>
<evidence type="ECO:0000313" key="2">
    <source>
        <dbReference type="Proteomes" id="UP000824469"/>
    </source>
</evidence>
<name>A0AA38CLN0_TAXCH</name>
<dbReference type="EMBL" id="JAHRHJ020000009">
    <property type="protein sequence ID" value="KAH9302970.1"/>
    <property type="molecule type" value="Genomic_DNA"/>
</dbReference>
<evidence type="ECO:0000313" key="1">
    <source>
        <dbReference type="EMBL" id="KAH9302970.1"/>
    </source>
</evidence>
<proteinExistence type="predicted"/>
<accession>A0AA38CLN0</accession>
<organism evidence="1 2">
    <name type="scientific">Taxus chinensis</name>
    <name type="common">Chinese yew</name>
    <name type="synonym">Taxus wallichiana var. chinensis</name>
    <dbReference type="NCBI Taxonomy" id="29808"/>
    <lineage>
        <taxon>Eukaryota</taxon>
        <taxon>Viridiplantae</taxon>
        <taxon>Streptophyta</taxon>
        <taxon>Embryophyta</taxon>
        <taxon>Tracheophyta</taxon>
        <taxon>Spermatophyta</taxon>
        <taxon>Pinopsida</taxon>
        <taxon>Pinidae</taxon>
        <taxon>Conifers II</taxon>
        <taxon>Cupressales</taxon>
        <taxon>Taxaceae</taxon>
        <taxon>Taxus</taxon>
    </lineage>
</organism>
<protein>
    <submittedName>
        <fullName evidence="1">Uncharacterized protein</fullName>
    </submittedName>
</protein>
<dbReference type="AlphaFoldDB" id="A0AA38CLN0"/>
<reference evidence="1 2" key="1">
    <citation type="journal article" date="2021" name="Nat. Plants">
        <title>The Taxus genome provides insights into paclitaxel biosynthesis.</title>
        <authorList>
            <person name="Xiong X."/>
            <person name="Gou J."/>
            <person name="Liao Q."/>
            <person name="Li Y."/>
            <person name="Zhou Q."/>
            <person name="Bi G."/>
            <person name="Li C."/>
            <person name="Du R."/>
            <person name="Wang X."/>
            <person name="Sun T."/>
            <person name="Guo L."/>
            <person name="Liang H."/>
            <person name="Lu P."/>
            <person name="Wu Y."/>
            <person name="Zhang Z."/>
            <person name="Ro D.K."/>
            <person name="Shang Y."/>
            <person name="Huang S."/>
            <person name="Yan J."/>
        </authorList>
    </citation>
    <scope>NUCLEOTIDE SEQUENCE [LARGE SCALE GENOMIC DNA]</scope>
    <source>
        <strain evidence="1">Ta-2019</strain>
    </source>
</reference>
<feature type="non-terminal residue" evidence="1">
    <location>
        <position position="1"/>
    </location>
</feature>
<sequence length="74" mass="8429">EISSQRLPLPRLTKLERSVTTSDYQITRVALGKVTAEGAQQDERDSINVLCQKLKETKDSRDELKRKVETVDRG</sequence>
<gene>
    <name evidence="1" type="ORF">KI387_014553</name>
</gene>
<comment type="caution">
    <text evidence="1">The sequence shown here is derived from an EMBL/GenBank/DDBJ whole genome shotgun (WGS) entry which is preliminary data.</text>
</comment>
<dbReference type="Proteomes" id="UP000824469">
    <property type="component" value="Unassembled WGS sequence"/>
</dbReference>
<keyword evidence="2" id="KW-1185">Reference proteome</keyword>